<dbReference type="Gene3D" id="3.40.50.800">
    <property type="entry name" value="Anticodon-binding domain"/>
    <property type="match status" value="1"/>
</dbReference>
<protein>
    <recommendedName>
        <fullName evidence="1">proline--tRNA ligase</fullName>
        <ecNumber evidence="1">6.1.1.15</ecNumber>
    </recommendedName>
    <alternativeName>
        <fullName evidence="6">Prolyl-tRNA synthetase</fullName>
    </alternativeName>
</protein>
<dbReference type="AlphaFoldDB" id="A0A915D6T6"/>
<accession>A0A915D6T6</accession>
<name>A0A915D6T6_9BILA</name>
<feature type="domain" description="Aminoacyl-transfer RNA synthetases class-II family profile" evidence="8">
    <location>
        <begin position="9"/>
        <end position="283"/>
    </location>
</feature>
<organism evidence="9 10">
    <name type="scientific">Ditylenchus dipsaci</name>
    <dbReference type="NCBI Taxonomy" id="166011"/>
    <lineage>
        <taxon>Eukaryota</taxon>
        <taxon>Metazoa</taxon>
        <taxon>Ecdysozoa</taxon>
        <taxon>Nematoda</taxon>
        <taxon>Chromadorea</taxon>
        <taxon>Rhabditida</taxon>
        <taxon>Tylenchina</taxon>
        <taxon>Tylenchomorpha</taxon>
        <taxon>Sphaerularioidea</taxon>
        <taxon>Anguinidae</taxon>
        <taxon>Anguininae</taxon>
        <taxon>Ditylenchus</taxon>
    </lineage>
</organism>
<comment type="catalytic activity">
    <reaction evidence="7">
        <text>tRNA(Pro) + L-proline + ATP = L-prolyl-tRNA(Pro) + AMP + diphosphate</text>
        <dbReference type="Rhea" id="RHEA:14305"/>
        <dbReference type="Rhea" id="RHEA-COMP:9700"/>
        <dbReference type="Rhea" id="RHEA-COMP:9702"/>
        <dbReference type="ChEBI" id="CHEBI:30616"/>
        <dbReference type="ChEBI" id="CHEBI:33019"/>
        <dbReference type="ChEBI" id="CHEBI:60039"/>
        <dbReference type="ChEBI" id="CHEBI:78442"/>
        <dbReference type="ChEBI" id="CHEBI:78532"/>
        <dbReference type="ChEBI" id="CHEBI:456215"/>
        <dbReference type="EC" id="6.1.1.15"/>
    </reaction>
</comment>
<evidence type="ECO:0000259" key="8">
    <source>
        <dbReference type="PROSITE" id="PS50862"/>
    </source>
</evidence>
<dbReference type="Proteomes" id="UP000887574">
    <property type="component" value="Unplaced"/>
</dbReference>
<dbReference type="InterPro" id="IPR002314">
    <property type="entry name" value="aa-tRNA-synt_IIb"/>
</dbReference>
<evidence type="ECO:0000256" key="2">
    <source>
        <dbReference type="ARBA" id="ARBA00022598"/>
    </source>
</evidence>
<keyword evidence="9" id="KW-1185">Reference proteome</keyword>
<dbReference type="Gene3D" id="3.30.930.10">
    <property type="entry name" value="Bira Bifunctional Protein, Domain 2"/>
    <property type="match status" value="1"/>
</dbReference>
<keyword evidence="4" id="KW-0067">ATP-binding</keyword>
<dbReference type="EC" id="6.1.1.15" evidence="1"/>
<dbReference type="GO" id="GO:0004827">
    <property type="term" value="F:proline-tRNA ligase activity"/>
    <property type="evidence" value="ECO:0007669"/>
    <property type="project" value="UniProtKB-EC"/>
</dbReference>
<dbReference type="InterPro" id="IPR045864">
    <property type="entry name" value="aa-tRNA-synth_II/BPL/LPL"/>
</dbReference>
<dbReference type="GO" id="GO:0005524">
    <property type="term" value="F:ATP binding"/>
    <property type="evidence" value="ECO:0007669"/>
    <property type="project" value="UniProtKB-KW"/>
</dbReference>
<proteinExistence type="predicted"/>
<dbReference type="SUPFAM" id="SSF52954">
    <property type="entry name" value="Class II aaRS ABD-related"/>
    <property type="match status" value="1"/>
</dbReference>
<sequence>MIEYYDVSGCYVLRPWAYSIWEAIQQFFDAEIKKLGVKNCYFPMFVSKAALDREKTHIADFAPEVAWVTKAGDKDMAEPVAIRPTSETVMYPSFAKWCQSHRDLPIKLNQWCNVVRWEFKHPTPFLRTREFLWQEGHTAFATPEEAEKEVFDILDLYAQIYTDLLAIPVVKGRKSEKEKFAGGDFTTTVEAYVPSRKQKQHAWQNSWVFPRGQLVRWLWCMVTITVWFSLESGSSSNNRDSKTDLRDNQTAGWKFNHWEQKGVPIRLELGPRDLSKNQAVAVIRYSGEKPTVSLDELGKLVEMLDDIHNGMFKKVEKRETTT</sequence>
<evidence type="ECO:0000256" key="6">
    <source>
        <dbReference type="ARBA" id="ARBA00029731"/>
    </source>
</evidence>
<dbReference type="PROSITE" id="PS50862">
    <property type="entry name" value="AA_TRNA_LIGASE_II"/>
    <property type="match status" value="1"/>
</dbReference>
<dbReference type="PANTHER" id="PTHR43382:SF2">
    <property type="entry name" value="BIFUNCTIONAL GLUTAMATE_PROLINE--TRNA LIGASE"/>
    <property type="match status" value="1"/>
</dbReference>
<evidence type="ECO:0000313" key="10">
    <source>
        <dbReference type="WBParaSite" id="jg16653"/>
    </source>
</evidence>
<reference evidence="10" key="1">
    <citation type="submission" date="2022-11" db="UniProtKB">
        <authorList>
            <consortium name="WormBaseParasite"/>
        </authorList>
    </citation>
    <scope>IDENTIFICATION</scope>
</reference>
<keyword evidence="2" id="KW-0436">Ligase</keyword>
<evidence type="ECO:0000256" key="1">
    <source>
        <dbReference type="ARBA" id="ARBA00012831"/>
    </source>
</evidence>
<evidence type="ECO:0000256" key="7">
    <source>
        <dbReference type="ARBA" id="ARBA00047671"/>
    </source>
</evidence>
<dbReference type="WBParaSite" id="jg16653">
    <property type="protein sequence ID" value="jg16653"/>
    <property type="gene ID" value="jg16653"/>
</dbReference>
<evidence type="ECO:0000313" key="9">
    <source>
        <dbReference type="Proteomes" id="UP000887574"/>
    </source>
</evidence>
<dbReference type="SUPFAM" id="SSF55681">
    <property type="entry name" value="Class II aaRS and biotin synthetases"/>
    <property type="match status" value="1"/>
</dbReference>
<evidence type="ECO:0000256" key="3">
    <source>
        <dbReference type="ARBA" id="ARBA00022741"/>
    </source>
</evidence>
<dbReference type="PANTHER" id="PTHR43382">
    <property type="entry name" value="PROLYL-TRNA SYNTHETASE"/>
    <property type="match status" value="1"/>
</dbReference>
<dbReference type="GO" id="GO:0005737">
    <property type="term" value="C:cytoplasm"/>
    <property type="evidence" value="ECO:0007669"/>
    <property type="project" value="InterPro"/>
</dbReference>
<dbReference type="InterPro" id="IPR036621">
    <property type="entry name" value="Anticodon-bd_dom_sf"/>
</dbReference>
<dbReference type="InterPro" id="IPR004154">
    <property type="entry name" value="Anticodon-bd"/>
</dbReference>
<dbReference type="Pfam" id="PF00587">
    <property type="entry name" value="tRNA-synt_2b"/>
    <property type="match status" value="1"/>
</dbReference>
<evidence type="ECO:0000256" key="5">
    <source>
        <dbReference type="ARBA" id="ARBA00023146"/>
    </source>
</evidence>
<dbReference type="InterPro" id="IPR002316">
    <property type="entry name" value="Pro-tRNA-ligase_IIa"/>
</dbReference>
<keyword evidence="5" id="KW-0030">Aminoacyl-tRNA synthetase</keyword>
<dbReference type="GO" id="GO:0006433">
    <property type="term" value="P:prolyl-tRNA aminoacylation"/>
    <property type="evidence" value="ECO:0007669"/>
    <property type="project" value="InterPro"/>
</dbReference>
<dbReference type="InterPro" id="IPR006195">
    <property type="entry name" value="aa-tRNA-synth_II"/>
</dbReference>
<dbReference type="Pfam" id="PF03129">
    <property type="entry name" value="HGTP_anticodon"/>
    <property type="match status" value="1"/>
</dbReference>
<dbReference type="InterPro" id="IPR004499">
    <property type="entry name" value="Pro-tRNA-ligase_IIa_arc-type"/>
</dbReference>
<evidence type="ECO:0000256" key="4">
    <source>
        <dbReference type="ARBA" id="ARBA00022840"/>
    </source>
</evidence>
<dbReference type="GO" id="GO:0017101">
    <property type="term" value="C:aminoacyl-tRNA synthetase multienzyme complex"/>
    <property type="evidence" value="ECO:0007669"/>
    <property type="project" value="TreeGrafter"/>
</dbReference>
<dbReference type="PRINTS" id="PR01046">
    <property type="entry name" value="TRNASYNTHPRO"/>
</dbReference>
<keyword evidence="3" id="KW-0547">Nucleotide-binding</keyword>